<dbReference type="Proteomes" id="UP000255103">
    <property type="component" value="Unassembled WGS sequence"/>
</dbReference>
<evidence type="ECO:0000259" key="3">
    <source>
        <dbReference type="PROSITE" id="PS50851"/>
    </source>
</evidence>
<dbReference type="EMBL" id="UGHZ01000003">
    <property type="protein sequence ID" value="STP13493.1"/>
    <property type="molecule type" value="Genomic_DNA"/>
</dbReference>
<dbReference type="Pfam" id="PF00072">
    <property type="entry name" value="Response_reg"/>
    <property type="match status" value="1"/>
</dbReference>
<evidence type="ECO:0000259" key="2">
    <source>
        <dbReference type="PROSITE" id="PS50110"/>
    </source>
</evidence>
<evidence type="ECO:0000256" key="1">
    <source>
        <dbReference type="PROSITE-ProRule" id="PRU00169"/>
    </source>
</evidence>
<dbReference type="EMBL" id="UGHX01000001">
    <property type="protein sequence ID" value="STP11605.1"/>
    <property type="molecule type" value="Genomic_DNA"/>
</dbReference>
<dbReference type="Gene3D" id="2.40.50.180">
    <property type="entry name" value="CheA-289, Domain 4"/>
    <property type="match status" value="1"/>
</dbReference>
<dbReference type="SMART" id="SM00448">
    <property type="entry name" value="REC"/>
    <property type="match status" value="1"/>
</dbReference>
<gene>
    <name evidence="5" type="primary">cheV_2</name>
    <name evidence="4" type="ORF">NCTC12219_01502</name>
    <name evidence="5" type="ORF">NCTC12221_01569</name>
</gene>
<dbReference type="SMART" id="SM00260">
    <property type="entry name" value="CheW"/>
    <property type="match status" value="1"/>
</dbReference>
<dbReference type="GO" id="GO:0006935">
    <property type="term" value="P:chemotaxis"/>
    <property type="evidence" value="ECO:0007669"/>
    <property type="project" value="InterPro"/>
</dbReference>
<evidence type="ECO:0000313" key="6">
    <source>
        <dbReference type="Proteomes" id="UP000255103"/>
    </source>
</evidence>
<organism evidence="5 7">
    <name type="scientific">Helicobacter cinaedi</name>
    <dbReference type="NCBI Taxonomy" id="213"/>
    <lineage>
        <taxon>Bacteria</taxon>
        <taxon>Pseudomonadati</taxon>
        <taxon>Campylobacterota</taxon>
        <taxon>Epsilonproteobacteria</taxon>
        <taxon>Campylobacterales</taxon>
        <taxon>Helicobacteraceae</taxon>
        <taxon>Helicobacter</taxon>
    </lineage>
</organism>
<dbReference type="AlphaFoldDB" id="A0A377JVW9"/>
<dbReference type="PANTHER" id="PTHR47233:SF3">
    <property type="entry name" value="CHEMOTAXIS PROTEIN CHEV"/>
    <property type="match status" value="1"/>
</dbReference>
<proteinExistence type="predicted"/>
<dbReference type="PANTHER" id="PTHR47233">
    <property type="entry name" value="CHEMOTAXIS PROTEIN CHEV"/>
    <property type="match status" value="1"/>
</dbReference>
<dbReference type="PROSITE" id="PS50851">
    <property type="entry name" value="CHEW"/>
    <property type="match status" value="1"/>
</dbReference>
<feature type="domain" description="CheW-like" evidence="3">
    <location>
        <begin position="15"/>
        <end position="167"/>
    </location>
</feature>
<evidence type="ECO:0000313" key="4">
    <source>
        <dbReference type="EMBL" id="STP11605.1"/>
    </source>
</evidence>
<dbReference type="PROSITE" id="PS50110">
    <property type="entry name" value="RESPONSE_REGULATORY"/>
    <property type="match status" value="1"/>
</dbReference>
<feature type="domain" description="Response regulatory" evidence="2">
    <location>
        <begin position="190"/>
        <end position="316"/>
    </location>
</feature>
<sequence>MKTDKVDIMRIASNEMELVDFRLFEDKNGETYEGVYGINVAKVSGIVAYPEEIFETPGSPDYMLGMFDLRGDILPLIDLTKWMNIKPKEDAVRDKKVIVTEFNNKQLGFVVHATRRLRRVSWADIESAMFSLSNDDQRGKITGTTRIEDGRTLLILDLEGIIDDLDFQMPNGGDRVDIEQFKPKNKFEGSVLILDDSSIARKLLCNTLSEIGFDVVDAIDGEAGLERLEQLYERWGEDIAKHLKLIISDVEMPKMDGFHFAAQVKNDARFNKIPLIFNSSISDKFSASKGKEIGAEAYLVKFDAKLFYDEITRILSK</sequence>
<protein>
    <submittedName>
        <fullName evidence="5">Chemotaxis signal transduction protein</fullName>
    </submittedName>
</protein>
<dbReference type="InterPro" id="IPR002545">
    <property type="entry name" value="CheW-lke_dom"/>
</dbReference>
<dbReference type="Gene3D" id="3.40.50.2300">
    <property type="match status" value="1"/>
</dbReference>
<dbReference type="Pfam" id="PF01584">
    <property type="entry name" value="CheW"/>
    <property type="match status" value="1"/>
</dbReference>
<name>A0A377JVW9_9HELI</name>
<dbReference type="InterPro" id="IPR011006">
    <property type="entry name" value="CheY-like_superfamily"/>
</dbReference>
<dbReference type="PIRSF" id="PIRSF002867">
    <property type="entry name" value="CheV"/>
    <property type="match status" value="1"/>
</dbReference>
<reference evidence="6 7" key="1">
    <citation type="submission" date="2018-06" db="EMBL/GenBank/DDBJ databases">
        <authorList>
            <consortium name="Pathogen Informatics"/>
            <person name="Doyle S."/>
        </authorList>
    </citation>
    <scope>NUCLEOTIDE SEQUENCE [LARGE SCALE GENOMIC DNA]</scope>
    <source>
        <strain evidence="4 6">NCTC12219</strain>
        <strain evidence="5 7">NCTC12221</strain>
    </source>
</reference>
<dbReference type="InterPro" id="IPR036061">
    <property type="entry name" value="CheW-like_dom_sf"/>
</dbReference>
<evidence type="ECO:0000313" key="5">
    <source>
        <dbReference type="EMBL" id="STP13493.1"/>
    </source>
</evidence>
<feature type="modified residue" description="4-aspartylphosphate" evidence="1">
    <location>
        <position position="249"/>
    </location>
</feature>
<dbReference type="SUPFAM" id="SSF52172">
    <property type="entry name" value="CheY-like"/>
    <property type="match status" value="1"/>
</dbReference>
<keyword evidence="1" id="KW-0597">Phosphoprotein</keyword>
<dbReference type="InterPro" id="IPR024181">
    <property type="entry name" value="Chemotax_regulator_CheV"/>
</dbReference>
<dbReference type="InterPro" id="IPR001789">
    <property type="entry name" value="Sig_transdc_resp-reg_receiver"/>
</dbReference>
<evidence type="ECO:0000313" key="7">
    <source>
        <dbReference type="Proteomes" id="UP000255335"/>
    </source>
</evidence>
<dbReference type="GO" id="GO:0000160">
    <property type="term" value="P:phosphorelay signal transduction system"/>
    <property type="evidence" value="ECO:0007669"/>
    <property type="project" value="InterPro"/>
</dbReference>
<dbReference type="Gene3D" id="2.30.30.40">
    <property type="entry name" value="SH3 Domains"/>
    <property type="match status" value="1"/>
</dbReference>
<accession>A0A377JVW9</accession>
<dbReference type="Proteomes" id="UP000255335">
    <property type="component" value="Unassembled WGS sequence"/>
</dbReference>
<dbReference type="SUPFAM" id="SSF50341">
    <property type="entry name" value="CheW-like"/>
    <property type="match status" value="1"/>
</dbReference>